<evidence type="ECO:0000256" key="1">
    <source>
        <dbReference type="SAM" id="MobiDB-lite"/>
    </source>
</evidence>
<organism evidence="2 3">
    <name type="scientific">Rhizophagus clarus</name>
    <dbReference type="NCBI Taxonomy" id="94130"/>
    <lineage>
        <taxon>Eukaryota</taxon>
        <taxon>Fungi</taxon>
        <taxon>Fungi incertae sedis</taxon>
        <taxon>Mucoromycota</taxon>
        <taxon>Glomeromycotina</taxon>
        <taxon>Glomeromycetes</taxon>
        <taxon>Glomerales</taxon>
        <taxon>Glomeraceae</taxon>
        <taxon>Rhizophagus</taxon>
    </lineage>
</organism>
<evidence type="ECO:0000313" key="3">
    <source>
        <dbReference type="Proteomes" id="UP000247702"/>
    </source>
</evidence>
<dbReference type="EMBL" id="BEXD01003887">
    <property type="protein sequence ID" value="GBC03467.1"/>
    <property type="molecule type" value="Genomic_DNA"/>
</dbReference>
<evidence type="ECO:0000313" key="2">
    <source>
        <dbReference type="EMBL" id="GBC03467.1"/>
    </source>
</evidence>
<feature type="compositionally biased region" description="Basic and acidic residues" evidence="1">
    <location>
        <begin position="38"/>
        <end position="56"/>
    </location>
</feature>
<feature type="compositionally biased region" description="Basic residues" evidence="1">
    <location>
        <begin position="95"/>
        <end position="104"/>
    </location>
</feature>
<protein>
    <submittedName>
        <fullName evidence="2">Uncharacterized protein</fullName>
    </submittedName>
</protein>
<accession>A0A2Z6SDY4</accession>
<keyword evidence="3" id="KW-1185">Reference proteome</keyword>
<proteinExistence type="predicted"/>
<dbReference type="Proteomes" id="UP000247702">
    <property type="component" value="Unassembled WGS sequence"/>
</dbReference>
<comment type="caution">
    <text evidence="2">The sequence shown here is derived from an EMBL/GenBank/DDBJ whole genome shotgun (WGS) entry which is preliminary data.</text>
</comment>
<dbReference type="AlphaFoldDB" id="A0A2Z6SDY4"/>
<feature type="region of interest" description="Disordered" evidence="1">
    <location>
        <begin position="14"/>
        <end position="64"/>
    </location>
</feature>
<feature type="region of interest" description="Disordered" evidence="1">
    <location>
        <begin position="84"/>
        <end position="134"/>
    </location>
</feature>
<gene>
    <name evidence="2" type="ORF">RclHR1_05140001</name>
</gene>
<name>A0A2Z6SDY4_9GLOM</name>
<sequence length="156" mass="18157">MRMVKDVRNWWHGEDLSSSSSFKPFKPSHEASIGAQGDKTDSKLAKNWELDREPRDLPSSINIHNTFSGNIQKIGKINDRMFNTEYQENQEEKRSSRRPKRNRVCYKESSTNSSNSDDSDYVENKEENPQNPQMKMTIKIKLQMNKLPISITFSIT</sequence>
<reference evidence="2 3" key="1">
    <citation type="submission" date="2017-11" db="EMBL/GenBank/DDBJ databases">
        <title>The genome of Rhizophagus clarus HR1 reveals common genetic basis of auxotrophy among arbuscular mycorrhizal fungi.</title>
        <authorList>
            <person name="Kobayashi Y."/>
        </authorList>
    </citation>
    <scope>NUCLEOTIDE SEQUENCE [LARGE SCALE GENOMIC DNA]</scope>
    <source>
        <strain evidence="2 3">HR1</strain>
    </source>
</reference>